<keyword evidence="3" id="KW-1185">Reference proteome</keyword>
<name>A0ABT0Z5P5_9FLAO</name>
<reference evidence="2" key="1">
    <citation type="submission" date="2022-06" db="EMBL/GenBank/DDBJ databases">
        <title>Gramella sediminis sp. nov., isolated from deep-sea sediment of the Indian Ocean.</title>
        <authorList>
            <person name="Yang L."/>
        </authorList>
    </citation>
    <scope>NUCLEOTIDE SEQUENCE</scope>
    <source>
        <strain evidence="2">HMD3159</strain>
    </source>
</reference>
<feature type="signal peptide" evidence="1">
    <location>
        <begin position="1"/>
        <end position="19"/>
    </location>
</feature>
<feature type="chain" id="PRO_5047018156" description="DUF4468 domain-containing protein" evidence="1">
    <location>
        <begin position="20"/>
        <end position="186"/>
    </location>
</feature>
<sequence length="186" mass="21392">MRILILKICIFLFVLPLFSQKTADKFTLSPAGFEDSVIREYPGKTDSELFLAAKMWAEFTVDNPQEARTREINDQYLEYRVFVPQAFSIVDDGDEYTWDAMFDVAFRFENQKIRYDVEIVEITSPDAPAFQIVGGLKDWAFYSSINGEAYPLTQDAKKTMEDIVNDFIRGVSSYVNRDAEISEKGN</sequence>
<comment type="caution">
    <text evidence="2">The sequence shown here is derived from an EMBL/GenBank/DDBJ whole genome shotgun (WGS) entry which is preliminary data.</text>
</comment>
<evidence type="ECO:0000313" key="2">
    <source>
        <dbReference type="EMBL" id="MCM8570834.1"/>
    </source>
</evidence>
<organism evidence="2 3">
    <name type="scientific">Gramella jeungdoensis</name>
    <dbReference type="NCBI Taxonomy" id="708091"/>
    <lineage>
        <taxon>Bacteria</taxon>
        <taxon>Pseudomonadati</taxon>
        <taxon>Bacteroidota</taxon>
        <taxon>Flavobacteriia</taxon>
        <taxon>Flavobacteriales</taxon>
        <taxon>Flavobacteriaceae</taxon>
        <taxon>Christiangramia</taxon>
    </lineage>
</organism>
<accession>A0ABT0Z5P5</accession>
<dbReference type="EMBL" id="JAMSCK010000006">
    <property type="protein sequence ID" value="MCM8570834.1"/>
    <property type="molecule type" value="Genomic_DNA"/>
</dbReference>
<dbReference type="Proteomes" id="UP001155077">
    <property type="component" value="Unassembled WGS sequence"/>
</dbReference>
<dbReference type="RefSeq" id="WP_252115419.1">
    <property type="nucleotide sequence ID" value="NZ_JAMSCK010000006.1"/>
</dbReference>
<evidence type="ECO:0000313" key="3">
    <source>
        <dbReference type="Proteomes" id="UP001155077"/>
    </source>
</evidence>
<evidence type="ECO:0000256" key="1">
    <source>
        <dbReference type="SAM" id="SignalP"/>
    </source>
</evidence>
<gene>
    <name evidence="2" type="ORF">NE848_15665</name>
</gene>
<keyword evidence="1" id="KW-0732">Signal</keyword>
<evidence type="ECO:0008006" key="4">
    <source>
        <dbReference type="Google" id="ProtNLM"/>
    </source>
</evidence>
<proteinExistence type="predicted"/>
<protein>
    <recommendedName>
        <fullName evidence="4">DUF4468 domain-containing protein</fullName>
    </recommendedName>
</protein>